<evidence type="ECO:0000259" key="6">
    <source>
        <dbReference type="SMART" id="SM00645"/>
    </source>
</evidence>
<evidence type="ECO:0000313" key="7">
    <source>
        <dbReference type="EMBL" id="BAR42537.1"/>
    </source>
</evidence>
<dbReference type="PANTHER" id="PTHR12411">
    <property type="entry name" value="CYSTEINE PROTEASE FAMILY C1-RELATED"/>
    <property type="match status" value="1"/>
</dbReference>
<dbReference type="GO" id="GO:0006508">
    <property type="term" value="P:proteolysis"/>
    <property type="evidence" value="ECO:0007669"/>
    <property type="project" value="InterPro"/>
</dbReference>
<feature type="compositionally biased region" description="Gly residues" evidence="4">
    <location>
        <begin position="43"/>
        <end position="65"/>
    </location>
</feature>
<feature type="compositionally biased region" description="Polar residues" evidence="4">
    <location>
        <begin position="169"/>
        <end position="181"/>
    </location>
</feature>
<dbReference type="GO" id="GO:0008234">
    <property type="term" value="F:cysteine-type peptidase activity"/>
    <property type="evidence" value="ECO:0007669"/>
    <property type="project" value="InterPro"/>
</dbReference>
<evidence type="ECO:0000256" key="1">
    <source>
        <dbReference type="ARBA" id="ARBA00008455"/>
    </source>
</evidence>
<dbReference type="SMART" id="SM00645">
    <property type="entry name" value="Pept_C1"/>
    <property type="match status" value="1"/>
</dbReference>
<proteinExistence type="inferred from homology"/>
<feature type="compositionally biased region" description="Pro residues" evidence="4">
    <location>
        <begin position="277"/>
        <end position="287"/>
    </location>
</feature>
<dbReference type="EMBL" id="AB733928">
    <property type="protein sequence ID" value="BAR42537.1"/>
    <property type="molecule type" value="Genomic_DNA"/>
</dbReference>
<keyword evidence="3" id="KW-0325">Glycoprotein</keyword>
<dbReference type="CDD" id="cd02619">
    <property type="entry name" value="Peptidase_C1"/>
    <property type="match status" value="1"/>
</dbReference>
<feature type="compositionally biased region" description="Basic and acidic residues" evidence="4">
    <location>
        <begin position="297"/>
        <end position="308"/>
    </location>
</feature>
<organism evidence="7">
    <name type="scientific">Plasmodium chabaudi chabaudi</name>
    <dbReference type="NCBI Taxonomy" id="31271"/>
    <lineage>
        <taxon>Eukaryota</taxon>
        <taxon>Sar</taxon>
        <taxon>Alveolata</taxon>
        <taxon>Apicomplexa</taxon>
        <taxon>Aconoidasida</taxon>
        <taxon>Haemosporida</taxon>
        <taxon>Plasmodiidae</taxon>
        <taxon>Plasmodium</taxon>
        <taxon>Plasmodium (Vinckeia)</taxon>
    </lineage>
</organism>
<feature type="domain" description="Peptidase C1A papain C-terminal" evidence="6">
    <location>
        <begin position="734"/>
        <end position="985"/>
    </location>
</feature>
<feature type="compositionally biased region" description="Basic and acidic residues" evidence="4">
    <location>
        <begin position="189"/>
        <end position="201"/>
    </location>
</feature>
<feature type="compositionally biased region" description="Polar residues" evidence="4">
    <location>
        <begin position="76"/>
        <end position="91"/>
    </location>
</feature>
<evidence type="ECO:0000256" key="5">
    <source>
        <dbReference type="SAM" id="SignalP"/>
    </source>
</evidence>
<reference evidence="7" key="1">
    <citation type="submission" date="2012-07" db="EMBL/GenBank/DDBJ databases">
        <title>Species-specific polymorphism of Plasmodium serine repeat antigen genes.</title>
        <authorList>
            <person name="Arisue N."/>
            <person name="Tanabe K."/>
            <person name="Palacpac N.M.Q."/>
            <person name="Horii T."/>
        </authorList>
    </citation>
    <scope>NUCLEOTIDE SEQUENCE</scope>
    <source>
        <strain evidence="7">BC</strain>
    </source>
</reference>
<dbReference type="InterPro" id="IPR013128">
    <property type="entry name" value="Peptidase_C1A"/>
</dbReference>
<feature type="compositionally biased region" description="Pro residues" evidence="4">
    <location>
        <begin position="259"/>
        <end position="270"/>
    </location>
</feature>
<dbReference type="Pfam" id="PF00112">
    <property type="entry name" value="Peptidase_C1"/>
    <property type="match status" value="1"/>
</dbReference>
<evidence type="ECO:0000256" key="4">
    <source>
        <dbReference type="SAM" id="MobiDB-lite"/>
    </source>
</evidence>
<dbReference type="AlphaFoldDB" id="A0A0E4FLG0"/>
<evidence type="ECO:0000256" key="2">
    <source>
        <dbReference type="ARBA" id="ARBA00023145"/>
    </source>
</evidence>
<keyword evidence="2" id="KW-0865">Zymogen</keyword>
<keyword evidence="5" id="KW-0732">Signal</keyword>
<evidence type="ECO:0000256" key="3">
    <source>
        <dbReference type="ARBA" id="ARBA00023180"/>
    </source>
</evidence>
<feature type="compositionally biased region" description="Pro residues" evidence="4">
    <location>
        <begin position="99"/>
        <end position="121"/>
    </location>
</feature>
<feature type="region of interest" description="Disordered" evidence="4">
    <location>
        <begin position="1031"/>
        <end position="1107"/>
    </location>
</feature>
<feature type="compositionally biased region" description="Polar residues" evidence="4">
    <location>
        <begin position="1071"/>
        <end position="1090"/>
    </location>
</feature>
<feature type="region of interest" description="Disordered" evidence="4">
    <location>
        <begin position="35"/>
        <end position="325"/>
    </location>
</feature>
<sequence length="1198" mass="134554">MARLSSIVFIICLLLCNNAISEDVVDLPSSGGDVSDGSVNVGDSGGGGSDTLAGGSGDGKTGDGQTGNNQAGKGEQGNSNTDQVPDSTNIQDSDKPPKEPTPTTPKEPAPTTPKEPAPTTPKEPEPTTPKEPEPTTPKESEPTTPKELAPTTQKDPESTTEDSPAVISEQDSSTDQDSPTGKVSLPSAGEKKEEKKEKQDSETLPTKEQTEEETLKTSKGVQESLPPPKEEPGSLSEEPSDDPSPKPAESDLPSTPVKDSPPTPPEPPVQEPREDPASPPAKEPVPENPQVSQEATDLNRQKQEESNKRSRRSPQPQVPETKKVNDITDMESYLMKNYDGVKVIGLCGVYFRVQFSPHLLLYGLTKFSIIQIEPFFERVRIDFEHQHPIRNKCVPGKAFAFISYVKDNILTLKWKVFVPPADLFANDVVSKQILSSVSEEPSSPQVVDVRKYRLPQLDRPFTSIQVYKANTKEGILETKNYVLKNAIPEKCSKISMDCFLNGNVNIENCFKCKLLVQNAKPSDECFKYLPSDMKENLNDIKITAQSDEDNKEIDLIESIDILLSKFYKVDLKTKKLGLITIDDFDDVIKVELYNYCKLLKGLDTQKTLENVEMGDEMDVFNNLLRFLKTNEGETKLNLYKKLRNTAMCLKDVNTWAEKKRGLILPEETTEQFASAQSEGFYEEDPDDKVNLLDLFDNDQDEDVVDKDGIIDMSLAIKHAKLKSPYFNSSKYCNYDYCDRWQDKTSCISNIDVEEQGNCSLCWLFASKLHLETIRCMRGFGHNRGSALYVANCSERKGEQVCNEGSNPLEFLKILEKNRFLPLESNYPYLWKNVSDTCPRPEEHWTNIWGNTKLLYNNMYGQFIKHRGYIVYNSRYFAKNMDVFIDIVKREIRNKGSVIAYIKTKDVIDYDFNGRYISNICGDSHPDHAVNIIGYGNYISDKGEKRTYWLIRNSWGYYWGHEGNFKVDVLGPDDCVHNFIHTAIVFKIDMEPDNHGGIKNKDQSIDENKKSYFPQLSSNFYHSLYYNNYEGHEAKSDDENDRDYDNADVSGESETSDDSSEDSSENGTENGTENGSEASQPQSGGSENQVASPEAATSIPAPVDTPTPNIATIEKTIQILHILKHIENYKMTRGLVKYDNLNDTKHDYACARSSSNDPKKVNECKQFCEENWERCKKHYSPGYCLTALAGKSSCLFCYV</sequence>
<protein>
    <submittedName>
        <fullName evidence="7">Putative papain-like cysteine prorease</fullName>
    </submittedName>
</protein>
<accession>A0A0E4FLG0</accession>
<name>A0A0E4FLG0_PLACU</name>
<dbReference type="SUPFAM" id="SSF54001">
    <property type="entry name" value="Cysteine proteinases"/>
    <property type="match status" value="1"/>
</dbReference>
<dbReference type="Gene3D" id="3.90.70.10">
    <property type="entry name" value="Cysteine proteinases"/>
    <property type="match status" value="1"/>
</dbReference>
<comment type="similarity">
    <text evidence="1">Belongs to the peptidase C1 family.</text>
</comment>
<feature type="signal peptide" evidence="5">
    <location>
        <begin position="1"/>
        <end position="21"/>
    </location>
</feature>
<gene>
    <name evidence="7" type="primary">Pch_SERA3</name>
</gene>
<feature type="chain" id="PRO_5002419713" evidence="5">
    <location>
        <begin position="22"/>
        <end position="1198"/>
    </location>
</feature>
<feature type="compositionally biased region" description="Acidic residues" evidence="4">
    <location>
        <begin position="1053"/>
        <end position="1063"/>
    </location>
</feature>
<dbReference type="InterPro" id="IPR038765">
    <property type="entry name" value="Papain-like_cys_pep_sf"/>
</dbReference>
<dbReference type="InterPro" id="IPR000668">
    <property type="entry name" value="Peptidase_C1A_C"/>
</dbReference>
<feature type="compositionally biased region" description="Basic and acidic residues" evidence="4">
    <location>
        <begin position="122"/>
        <end position="141"/>
    </location>
</feature>